<dbReference type="SUPFAM" id="SSF102114">
    <property type="entry name" value="Radical SAM enzymes"/>
    <property type="match status" value="1"/>
</dbReference>
<dbReference type="InterPro" id="IPR006638">
    <property type="entry name" value="Elp3/MiaA/NifB-like_rSAM"/>
</dbReference>
<dbReference type="InterPro" id="IPR058240">
    <property type="entry name" value="rSAM_sf"/>
</dbReference>
<dbReference type="AlphaFoldDB" id="A0A6N3D3T5"/>
<dbReference type="GO" id="GO:0003824">
    <property type="term" value="F:catalytic activity"/>
    <property type="evidence" value="ECO:0007669"/>
    <property type="project" value="InterPro"/>
</dbReference>
<sequence>MKFEERYSRLPEDALPQEIVLLMGRGCFWKKCSFCDYHMDSGPDSESVSLNGRVLEQVTGEFGRLVVLNSGSYFELPEATQKRVLEICRQKKIRHLHMESHWLLHEKTRFLKDELAQEGISLHPRIGIETFDEQYREAVMHKGMGYNQAPSAIAEVYDECCLLFGMTGQSPEQFEEDIAIAAKYFSRVYVNIFNDNSTAVKADPELIRWFARYSLPKLQKDPKICVLMNNTDLGVGD</sequence>
<dbReference type="GO" id="GO:0051536">
    <property type="term" value="F:iron-sulfur cluster binding"/>
    <property type="evidence" value="ECO:0007669"/>
    <property type="project" value="InterPro"/>
</dbReference>
<evidence type="ECO:0000313" key="1">
    <source>
        <dbReference type="EMBL" id="VYU23650.1"/>
    </source>
</evidence>
<name>A0A6N3D3T5_EUBLI</name>
<dbReference type="SFLD" id="SFLDS00029">
    <property type="entry name" value="Radical_SAM"/>
    <property type="match status" value="1"/>
</dbReference>
<dbReference type="EMBL" id="CACRTR010000009">
    <property type="protein sequence ID" value="VYU23650.1"/>
    <property type="molecule type" value="Genomic_DNA"/>
</dbReference>
<gene>
    <name evidence="1" type="ORF">ELLFYP34_03014</name>
</gene>
<protein>
    <submittedName>
        <fullName evidence="1">Uncharacterized protein</fullName>
    </submittedName>
</protein>
<reference evidence="1" key="1">
    <citation type="submission" date="2019-11" db="EMBL/GenBank/DDBJ databases">
        <authorList>
            <person name="Feng L."/>
        </authorList>
    </citation>
    <scope>NUCLEOTIDE SEQUENCE</scope>
    <source>
        <strain evidence="1">ElimosumLFYP34</strain>
    </source>
</reference>
<dbReference type="InterPro" id="IPR007197">
    <property type="entry name" value="rSAM"/>
</dbReference>
<proteinExistence type="predicted"/>
<dbReference type="SMART" id="SM00729">
    <property type="entry name" value="Elp3"/>
    <property type="match status" value="1"/>
</dbReference>
<accession>A0A6N3D3T5</accession>
<organism evidence="1">
    <name type="scientific">Eubacterium limosum</name>
    <dbReference type="NCBI Taxonomy" id="1736"/>
    <lineage>
        <taxon>Bacteria</taxon>
        <taxon>Bacillati</taxon>
        <taxon>Bacillota</taxon>
        <taxon>Clostridia</taxon>
        <taxon>Eubacteriales</taxon>
        <taxon>Eubacteriaceae</taxon>
        <taxon>Eubacterium</taxon>
    </lineage>
</organism>